<evidence type="ECO:0000313" key="2">
    <source>
        <dbReference type="EMBL" id="CAD5977047.1"/>
    </source>
</evidence>
<dbReference type="AlphaFoldDB" id="A0A9W4CRE5"/>
<dbReference type="GO" id="GO:0006260">
    <property type="term" value="P:DNA replication"/>
    <property type="evidence" value="ECO:0007669"/>
    <property type="project" value="InterPro"/>
</dbReference>
<sequence>MTDSERHIEHTKLIDQLSLNFEDNNDLKRRGLTDEQIKKEPFRSVKQWQKLKEYVNPNLAGVNVSGKGSTNFHDGLLCFTKNPKGEITGYQIRVTDKGSNSRYVWATSKANDNRGIDATVHLKETGELPLTCEFINPEDKDLKLCEGILKPKVAAYRHNQNYLGASGGNFTASPETFASYVNAFSPERIILCPDKGSLNNPQVLNNWRKTRDFLVNLGYDVYVEIWENADNYDVDEYPEGSLTKIVSYTEWDTDYKITADISSGNNEKFNEWLSQKGFTPNITINQQYLTNPLLELPWKDGDTYFIKSGLGTAKTTWLIDRLKCLSQRKFALGKINNLLFQFIAKTDGDFCHYQEHDGRLLRKDVHTNFALCINSLIHFDPEDFDDSIIIIDEVMSVLKQLYSPFLGSRRNAVIRLFEEAIRRAAIVFCLDGTLANNAVEFIKELRGKDKKYYSVLNEHKSNPFNITILQTTDTNSGKILMNEMSGVFKRILSHDKPVFVTATSQKNCETLDRMATGKGKKVIRLDSTTSPDECMKRFLSNPSEYIELEKPDLVIISPSGGEGLDISIKGYFEAGYHIGNFLDADANFQMIARLRDPSVPRYLWVSHKSFIVDNKDTESWRDIMLDSFHNLRDDLGTLSCDDAVKAYQEMVVDYIESPHSRLEPKLNWISEFETNHLRDCLILMLQKAGHKVKFGEINNCKETKQEIKETKEAIIQEEITEIFNSEDIPDTVGKRWENNSQGLTKEQRCQLKKWKYKRILPGIADTQHWNILLIEMLVKKPQILSALTLGHFLNNPDKARLNTEQRLLKLLEKEDIVYLDSKPSYYQKVNFLREIRFVELITKDSGLINPDDELINFIHQECKKPKARRLGFSSSGNDKVKTINKLLKAIGLSWERKQLRDKGDVLTRYQVLPLSDLEQALTDAIERRINERITEATKQVNGENEYPDFASERVDIDEPTEPTESVTDVSDYFYKEESKTSVTATPPTGSKIELSLPIDFYFKNSLVFDRVNGKSWEIVEYVQIHGNHYVDLKGKSGDKATIPLDWILYCCDCIQ</sequence>
<accession>A0A9W4CRE5</accession>
<gene>
    <name evidence="2" type="ORF">NO713_04259</name>
</gene>
<dbReference type="InterPro" id="IPR003450">
    <property type="entry name" value="Replication_origin-bd"/>
</dbReference>
<name>A0A9W4CRE5_9CYAN</name>
<dbReference type="RefSeq" id="WP_254174560.1">
    <property type="nucleotide sequence ID" value="NZ_LR882967.1"/>
</dbReference>
<evidence type="ECO:0000313" key="3">
    <source>
        <dbReference type="Proteomes" id="UP001153719"/>
    </source>
</evidence>
<keyword evidence="3" id="KW-1185">Reference proteome</keyword>
<dbReference type="InterPro" id="IPR049996">
    <property type="entry name" value="Slr7037-like"/>
</dbReference>
<dbReference type="Proteomes" id="UP001153719">
    <property type="component" value="Chromosome"/>
</dbReference>
<organism evidence="2 3">
    <name type="scientific">Planktothrix pseudagardhii</name>
    <dbReference type="NCBI Taxonomy" id="132604"/>
    <lineage>
        <taxon>Bacteria</taxon>
        <taxon>Bacillati</taxon>
        <taxon>Cyanobacteriota</taxon>
        <taxon>Cyanophyceae</taxon>
        <taxon>Oscillatoriophycideae</taxon>
        <taxon>Oscillatoriales</taxon>
        <taxon>Microcoleaceae</taxon>
        <taxon>Planktothrix</taxon>
    </lineage>
</organism>
<dbReference type="Pfam" id="PF02399">
    <property type="entry name" value="Herpes_ori_bp"/>
    <property type="match status" value="1"/>
</dbReference>
<reference evidence="2" key="1">
    <citation type="submission" date="2020-09" db="EMBL/GenBank/DDBJ databases">
        <authorList>
            <person name="Blom J."/>
        </authorList>
    </citation>
    <scope>NUCLEOTIDE SEQUENCE</scope>
    <source>
        <strain evidence="2">No.713</strain>
    </source>
</reference>
<evidence type="ECO:0000259" key="1">
    <source>
        <dbReference type="Pfam" id="PF02399"/>
    </source>
</evidence>
<dbReference type="GO" id="GO:0003688">
    <property type="term" value="F:DNA replication origin binding"/>
    <property type="evidence" value="ECO:0007669"/>
    <property type="project" value="InterPro"/>
</dbReference>
<dbReference type="EMBL" id="LR882967">
    <property type="protein sequence ID" value="CAD5977047.1"/>
    <property type="molecule type" value="Genomic_DNA"/>
</dbReference>
<dbReference type="NCBIfam" id="NF042913">
    <property type="entry name" value="CyRepA1"/>
    <property type="match status" value="1"/>
</dbReference>
<feature type="domain" description="Replication origin-binding protein" evidence="1">
    <location>
        <begin position="271"/>
        <end position="540"/>
    </location>
</feature>
<dbReference type="GO" id="GO:0005524">
    <property type="term" value="F:ATP binding"/>
    <property type="evidence" value="ECO:0007669"/>
    <property type="project" value="InterPro"/>
</dbReference>
<proteinExistence type="predicted"/>
<protein>
    <submittedName>
        <fullName evidence="2">DNA primase</fullName>
    </submittedName>
</protein>
<dbReference type="KEGG" id="ppsu:NO713_04259"/>